<keyword evidence="3 5" id="KW-0863">Zinc-finger</keyword>
<organism evidence="7 8">
    <name type="scientific">Venturia nashicola</name>
    <dbReference type="NCBI Taxonomy" id="86259"/>
    <lineage>
        <taxon>Eukaryota</taxon>
        <taxon>Fungi</taxon>
        <taxon>Dikarya</taxon>
        <taxon>Ascomycota</taxon>
        <taxon>Pezizomycotina</taxon>
        <taxon>Dothideomycetes</taxon>
        <taxon>Pleosporomycetidae</taxon>
        <taxon>Venturiales</taxon>
        <taxon>Venturiaceae</taxon>
        <taxon>Venturia</taxon>
    </lineage>
</organism>
<dbReference type="Pfam" id="PF24883">
    <property type="entry name" value="NPHP3_N"/>
    <property type="match status" value="2"/>
</dbReference>
<evidence type="ECO:0000313" key="8">
    <source>
        <dbReference type="Proteomes" id="UP000298493"/>
    </source>
</evidence>
<dbReference type="InterPro" id="IPR056125">
    <property type="entry name" value="DUF7708"/>
</dbReference>
<dbReference type="PANTHER" id="PTHR10039:SF14">
    <property type="entry name" value="NACHT DOMAIN-CONTAINING PROTEIN"/>
    <property type="match status" value="1"/>
</dbReference>
<sequence length="997" mass="114548">MATPSSTKDTFEDVLRKCKTRLTPKESKDFSETSLADVQQTILRIQKDQEQLKRATNLTRLRSFLEAMDQLGKTIEVFLNSSPFLALVWGPMRFMLLAASSFTEDFDILLDAYENIGAHIPFLEKYRELFQHDDMKKVLALIYEDIIEFHSKALRYFTGKVWQRVFRAMWRDFKTRFDQILTSLERHKVMIREQAEILSIQRSQQDRQTLSNISQLQQQDSTVLRNFAQLQQHDTTVLRDLAQQHQQDSDKIQEAFQLQKYDSNRLGELVRQYMSDRSKQKALIEWFSMPPGSVSDHKRFCETRSESRITGRWILENEKIRNWTEEDPPSSSMLWLSGKPGAGATAILSIYHCFLAKYSIGKTILASVIIENCLAISTFHTAYFYCKEGDPVRDKAIGIYRSLLGQLLGHCPELVPYCYEKRLSSGDPTLSSTDLMEQLLKLFLEKIPQAFIILDGLDECAGIERKTILSFLTKMVQLCDGHIPGKLRVLIISQDYVDIGKLILAAEGTAISLGPNDNSADIKGYTLSQSLKLQCKFNLDDVMTASIQEKTFIRADGMFLYAKLVMENLLAQEFRDDLLSEIGKYFPDGLGAAFQRILDRIKHVLPPSVWRRVQKLLGWLVCVRRPLKSFEIQALISIDPINQTINFQDKKLHTSVEQLCGSLITVLPNGRGLELVHNTAKIHIAQTEHVRISLVESELATLCLRYLLFQCFKKDLEGATLQVAASNGQFAFQDYATAKWFHHFHTVVRNGYADLVGDPQQKDTIDELGDTFEDFVIENSLAELSILPEAHDACGTFVTAPFFEDMLCIWTHLRQHEQRGLMTRDDISLPNLGETLARNRKIIEDLPALNNDVVMEYYGEKIYKCPKITCFYFHEGFKDASIRDQHINRHERPFICNVPECNSAEFGFTSNKDLERHMKTYHPDVTDLAESFPNVLKPSGPRNLTCDHCSKTFTRAFHKRNHMRTHFGERPFSCEECGKAFTRANDCKRHAKIHSKR</sequence>
<dbReference type="GO" id="GO:0008270">
    <property type="term" value="F:zinc ion binding"/>
    <property type="evidence" value="ECO:0007669"/>
    <property type="project" value="UniProtKB-KW"/>
</dbReference>
<keyword evidence="1" id="KW-0479">Metal-binding</keyword>
<dbReference type="PANTHER" id="PTHR10039">
    <property type="entry name" value="AMELOGENIN"/>
    <property type="match status" value="1"/>
</dbReference>
<dbReference type="Gene3D" id="3.40.50.300">
    <property type="entry name" value="P-loop containing nucleotide triphosphate hydrolases"/>
    <property type="match status" value="1"/>
</dbReference>
<accession>A0A4Z1P8B2</accession>
<dbReference type="InterPro" id="IPR054471">
    <property type="entry name" value="GPIID_WHD"/>
</dbReference>
<dbReference type="STRING" id="86259.A0A4Z1P8B2"/>
<dbReference type="InterPro" id="IPR027417">
    <property type="entry name" value="P-loop_NTPase"/>
</dbReference>
<evidence type="ECO:0000256" key="3">
    <source>
        <dbReference type="ARBA" id="ARBA00022771"/>
    </source>
</evidence>
<dbReference type="Proteomes" id="UP000298493">
    <property type="component" value="Unassembled WGS sequence"/>
</dbReference>
<dbReference type="SMART" id="SM00355">
    <property type="entry name" value="ZnF_C2H2"/>
    <property type="match status" value="4"/>
</dbReference>
<evidence type="ECO:0000256" key="2">
    <source>
        <dbReference type="ARBA" id="ARBA00022737"/>
    </source>
</evidence>
<evidence type="ECO:0000313" key="7">
    <source>
        <dbReference type="EMBL" id="TID18364.1"/>
    </source>
</evidence>
<keyword evidence="4" id="KW-0862">Zinc</keyword>
<keyword evidence="2" id="KW-0677">Repeat</keyword>
<dbReference type="InterPro" id="IPR013087">
    <property type="entry name" value="Znf_C2H2_type"/>
</dbReference>
<comment type="caution">
    <text evidence="7">The sequence shown here is derived from an EMBL/GenBank/DDBJ whole genome shotgun (WGS) entry which is preliminary data.</text>
</comment>
<dbReference type="InterPro" id="IPR056884">
    <property type="entry name" value="NPHP3-like_N"/>
</dbReference>
<evidence type="ECO:0000256" key="5">
    <source>
        <dbReference type="PROSITE-ProRule" id="PRU00042"/>
    </source>
</evidence>
<feature type="domain" description="C2H2-type" evidence="6">
    <location>
        <begin position="944"/>
        <end position="971"/>
    </location>
</feature>
<dbReference type="Gene3D" id="3.30.160.60">
    <property type="entry name" value="Classic Zinc Finger"/>
    <property type="match status" value="3"/>
</dbReference>
<evidence type="ECO:0000259" key="6">
    <source>
        <dbReference type="PROSITE" id="PS50157"/>
    </source>
</evidence>
<dbReference type="PROSITE" id="PS00028">
    <property type="entry name" value="ZINC_FINGER_C2H2_1"/>
    <property type="match status" value="2"/>
</dbReference>
<dbReference type="PROSITE" id="PS50157">
    <property type="entry name" value="ZINC_FINGER_C2H2_2"/>
    <property type="match status" value="2"/>
</dbReference>
<proteinExistence type="predicted"/>
<feature type="domain" description="C2H2-type" evidence="6">
    <location>
        <begin position="972"/>
        <end position="997"/>
    </location>
</feature>
<dbReference type="InterPro" id="IPR036236">
    <property type="entry name" value="Znf_C2H2_sf"/>
</dbReference>
<evidence type="ECO:0000256" key="1">
    <source>
        <dbReference type="ARBA" id="ARBA00022723"/>
    </source>
</evidence>
<dbReference type="Pfam" id="PF22939">
    <property type="entry name" value="WHD_GPIID"/>
    <property type="match status" value="1"/>
</dbReference>
<gene>
    <name evidence="7" type="ORF">E6O75_ATG06440</name>
</gene>
<dbReference type="FunFam" id="3.30.160.60:FF:002343">
    <property type="entry name" value="Zinc finger protein 33A"/>
    <property type="match status" value="1"/>
</dbReference>
<dbReference type="EMBL" id="SNSC02000014">
    <property type="protein sequence ID" value="TID18364.1"/>
    <property type="molecule type" value="Genomic_DNA"/>
</dbReference>
<keyword evidence="8" id="KW-1185">Reference proteome</keyword>
<reference evidence="7 8" key="1">
    <citation type="submission" date="2019-04" db="EMBL/GenBank/DDBJ databases">
        <title>High contiguity whole genome sequence and gene annotation resource for two Venturia nashicola isolates.</title>
        <authorList>
            <person name="Prokchorchik M."/>
            <person name="Won K."/>
            <person name="Lee Y."/>
            <person name="Choi E.D."/>
            <person name="Segonzac C."/>
            <person name="Sohn K.H."/>
        </authorList>
    </citation>
    <scope>NUCLEOTIDE SEQUENCE [LARGE SCALE GENOMIC DNA]</scope>
    <source>
        <strain evidence="7 8">PRI2</strain>
    </source>
</reference>
<protein>
    <submittedName>
        <fullName evidence="7">C2H2 and C2HC zinc finger</fullName>
    </submittedName>
</protein>
<evidence type="ECO:0000256" key="4">
    <source>
        <dbReference type="ARBA" id="ARBA00022833"/>
    </source>
</evidence>
<dbReference type="Pfam" id="PF24809">
    <property type="entry name" value="DUF7708"/>
    <property type="match status" value="1"/>
</dbReference>
<name>A0A4Z1P8B2_9PEZI</name>
<dbReference type="AlphaFoldDB" id="A0A4Z1P8B2"/>
<dbReference type="SUPFAM" id="SSF57667">
    <property type="entry name" value="beta-beta-alpha zinc fingers"/>
    <property type="match status" value="2"/>
</dbReference>